<dbReference type="PANTHER" id="PTHR31544">
    <property type="entry name" value="AIG2-LIKE PROTEIN D"/>
    <property type="match status" value="1"/>
</dbReference>
<organism evidence="5 6">
    <name type="scientific">Piloderma croceum (strain F 1598)</name>
    <dbReference type="NCBI Taxonomy" id="765440"/>
    <lineage>
        <taxon>Eukaryota</taxon>
        <taxon>Fungi</taxon>
        <taxon>Dikarya</taxon>
        <taxon>Basidiomycota</taxon>
        <taxon>Agaricomycotina</taxon>
        <taxon>Agaricomycetes</taxon>
        <taxon>Agaricomycetidae</taxon>
        <taxon>Atheliales</taxon>
        <taxon>Atheliaceae</taxon>
        <taxon>Piloderma</taxon>
    </lineage>
</organism>
<dbReference type="Gene3D" id="3.10.490.10">
    <property type="entry name" value="Gamma-glutamyl cyclotransferase-like"/>
    <property type="match status" value="1"/>
</dbReference>
<reference evidence="6" key="2">
    <citation type="submission" date="2015-01" db="EMBL/GenBank/DDBJ databases">
        <title>Evolutionary Origins and Diversification of the Mycorrhizal Mutualists.</title>
        <authorList>
            <consortium name="DOE Joint Genome Institute"/>
            <consortium name="Mycorrhizal Genomics Consortium"/>
            <person name="Kohler A."/>
            <person name="Kuo A."/>
            <person name="Nagy L.G."/>
            <person name="Floudas D."/>
            <person name="Copeland A."/>
            <person name="Barry K.W."/>
            <person name="Cichocki N."/>
            <person name="Veneault-Fourrey C."/>
            <person name="LaButti K."/>
            <person name="Lindquist E.A."/>
            <person name="Lipzen A."/>
            <person name="Lundell T."/>
            <person name="Morin E."/>
            <person name="Murat C."/>
            <person name="Riley R."/>
            <person name="Ohm R."/>
            <person name="Sun H."/>
            <person name="Tunlid A."/>
            <person name="Henrissat B."/>
            <person name="Grigoriev I.V."/>
            <person name="Hibbett D.S."/>
            <person name="Martin F."/>
        </authorList>
    </citation>
    <scope>NUCLEOTIDE SEQUENCE [LARGE SCALE GENOMIC DNA]</scope>
    <source>
        <strain evidence="6">F 1598</strain>
    </source>
</reference>
<dbReference type="GO" id="GO:0016740">
    <property type="term" value="F:transferase activity"/>
    <property type="evidence" value="ECO:0007669"/>
    <property type="project" value="UniProtKB-KW"/>
</dbReference>
<dbReference type="CDD" id="cd06661">
    <property type="entry name" value="GGCT_like"/>
    <property type="match status" value="1"/>
</dbReference>
<evidence type="ECO:0000256" key="3">
    <source>
        <dbReference type="ARBA" id="ARBA00030602"/>
    </source>
</evidence>
<name>A0A0C3AVE7_PILCF</name>
<keyword evidence="6" id="KW-1185">Reference proteome</keyword>
<dbReference type="AlphaFoldDB" id="A0A0C3AVE7"/>
<evidence type="ECO:0000256" key="2">
    <source>
        <dbReference type="ARBA" id="ARBA00022679"/>
    </source>
</evidence>
<gene>
    <name evidence="5" type="ORF">PILCRDRAFT_76138</name>
</gene>
<dbReference type="PANTHER" id="PTHR31544:SF4">
    <property type="entry name" value="GAMMA-GLUTAMYLCYCLOTRANSFERASE-RELATED"/>
    <property type="match status" value="1"/>
</dbReference>
<dbReference type="OrthoDB" id="3262926at2759"/>
<dbReference type="InterPro" id="IPR045038">
    <property type="entry name" value="AIG2-like"/>
</dbReference>
<comment type="similarity">
    <text evidence="1">Belongs to the gamma-glutamylcyclotransferase family.</text>
</comment>
<dbReference type="HOGENOM" id="CLU_092543_3_0_1"/>
<evidence type="ECO:0000259" key="4">
    <source>
        <dbReference type="Pfam" id="PF06094"/>
    </source>
</evidence>
<reference evidence="5 6" key="1">
    <citation type="submission" date="2014-04" db="EMBL/GenBank/DDBJ databases">
        <authorList>
            <consortium name="DOE Joint Genome Institute"/>
            <person name="Kuo A."/>
            <person name="Tarkka M."/>
            <person name="Buscot F."/>
            <person name="Kohler A."/>
            <person name="Nagy L.G."/>
            <person name="Floudas D."/>
            <person name="Copeland A."/>
            <person name="Barry K.W."/>
            <person name="Cichocki N."/>
            <person name="Veneault-Fourrey C."/>
            <person name="LaButti K."/>
            <person name="Lindquist E.A."/>
            <person name="Lipzen A."/>
            <person name="Lundell T."/>
            <person name="Morin E."/>
            <person name="Murat C."/>
            <person name="Sun H."/>
            <person name="Tunlid A."/>
            <person name="Henrissat B."/>
            <person name="Grigoriev I.V."/>
            <person name="Hibbett D.S."/>
            <person name="Martin F."/>
            <person name="Nordberg H.P."/>
            <person name="Cantor M.N."/>
            <person name="Hua S.X."/>
        </authorList>
    </citation>
    <scope>NUCLEOTIDE SEQUENCE [LARGE SCALE GENOMIC DNA]</scope>
    <source>
        <strain evidence="5 6">F 1598</strain>
    </source>
</reference>
<dbReference type="InterPro" id="IPR009288">
    <property type="entry name" value="AIG2-like_dom"/>
</dbReference>
<dbReference type="Pfam" id="PF06094">
    <property type="entry name" value="GGACT"/>
    <property type="match status" value="1"/>
</dbReference>
<evidence type="ECO:0000313" key="6">
    <source>
        <dbReference type="Proteomes" id="UP000054166"/>
    </source>
</evidence>
<evidence type="ECO:0000313" key="5">
    <source>
        <dbReference type="EMBL" id="KIM77953.1"/>
    </source>
</evidence>
<evidence type="ECO:0000256" key="1">
    <source>
        <dbReference type="ARBA" id="ARBA00008861"/>
    </source>
</evidence>
<dbReference type="InterPro" id="IPR036568">
    <property type="entry name" value="GGCT-like_sf"/>
</dbReference>
<dbReference type="Proteomes" id="UP000054166">
    <property type="component" value="Unassembled WGS sequence"/>
</dbReference>
<proteinExistence type="inferred from homology"/>
<accession>A0A0C3AVE7</accession>
<dbReference type="EMBL" id="KN833020">
    <property type="protein sequence ID" value="KIM77953.1"/>
    <property type="molecule type" value="Genomic_DNA"/>
</dbReference>
<feature type="domain" description="Gamma-glutamylcyclotransferase AIG2-like" evidence="4">
    <location>
        <begin position="1"/>
        <end position="110"/>
    </location>
</feature>
<dbReference type="InterPro" id="IPR013024">
    <property type="entry name" value="GGCT-like"/>
</dbReference>
<sequence length="126" mass="14071">MFFYGTLAVPRILGSILGLSSAPTLNPARICGYRIKMWGPYPALVKAEGTAANDALTYGMAYEITKENDLQRLKQYEGENYKLVPCPVQLQGESAIGGWTFVWDNYVEKLEEGNFDLGLFLVRPDN</sequence>
<protein>
    <recommendedName>
        <fullName evidence="3">Putative gamma-glutamylcyclotransferase</fullName>
    </recommendedName>
</protein>
<dbReference type="SUPFAM" id="SSF110857">
    <property type="entry name" value="Gamma-glutamyl cyclotransferase-like"/>
    <property type="match status" value="1"/>
</dbReference>
<dbReference type="InParanoid" id="A0A0C3AVE7"/>
<keyword evidence="2" id="KW-0808">Transferase</keyword>